<comment type="caution">
    <text evidence="8">The sequence shown here is derived from an EMBL/GenBank/DDBJ whole genome shotgun (WGS) entry which is preliminary data.</text>
</comment>
<feature type="transmembrane region" description="Helical" evidence="7">
    <location>
        <begin position="240"/>
        <end position="261"/>
    </location>
</feature>
<dbReference type="PANTHER" id="PTHR16024:SF15">
    <property type="entry name" value="XK-RELATED PROTEIN 5"/>
    <property type="match status" value="1"/>
</dbReference>
<keyword evidence="3" id="KW-1003">Cell membrane</keyword>
<dbReference type="GO" id="GO:0005886">
    <property type="term" value="C:plasma membrane"/>
    <property type="evidence" value="ECO:0007669"/>
    <property type="project" value="UniProtKB-SubCell"/>
</dbReference>
<name>A0A7J6BAM4_AMEME</name>
<feature type="transmembrane region" description="Helical" evidence="7">
    <location>
        <begin position="179"/>
        <end position="199"/>
    </location>
</feature>
<dbReference type="EMBL" id="JAAGNN010000002">
    <property type="protein sequence ID" value="KAF4092026.1"/>
    <property type="molecule type" value="Genomic_DNA"/>
</dbReference>
<comment type="subcellular location">
    <subcellularLocation>
        <location evidence="1">Cell membrane</location>
        <topology evidence="1">Multi-pass membrane protein</topology>
    </subcellularLocation>
    <subcellularLocation>
        <location evidence="7">Membrane</location>
        <topology evidence="7">Multi-pass membrane protein</topology>
    </subcellularLocation>
</comment>
<keyword evidence="9" id="KW-1185">Reference proteome</keyword>
<evidence type="ECO:0000256" key="1">
    <source>
        <dbReference type="ARBA" id="ARBA00004651"/>
    </source>
</evidence>
<feature type="transmembrane region" description="Helical" evidence="7">
    <location>
        <begin position="102"/>
        <end position="135"/>
    </location>
</feature>
<sequence length="392" mass="43045">MWYRADGEQRTCHLLIIHTLHLGIFKRLWDCSVCVWRAQSQAQQVMQQVDVAALRLLDVLLLTLPQALTHTYVLTAAEFSLTSPGQSALTTRLHGYCNPPDINCVCVCVCVCVLWSVALCSGVCVLSLSWALVLYSRACCLARPGHLLMLPAALLCQLLWRAGLLSARFASLALFARSFGCWVFGVVGCHWLIAALWLVSQQTDICVGQCAWRAFNLVLGGVHVFLFLNVKDGPSRYRMAGFYTVMLLENATLVLAASNILTEASWESLTVPTAVLCSFLLGLTFLLVYYRFLHPKSTEISHTLHHRAQAGSTCLDQGDSSFSLADKSLTLPSLRPPISSSHPSFSLLEHPGSCGAKAGAECRHHHWLLVRLALKTGDPSKIGRVSRPTEAS</sequence>
<dbReference type="AlphaFoldDB" id="A0A7J6BAM4"/>
<dbReference type="PANTHER" id="PTHR16024">
    <property type="entry name" value="XK-RELATED PROTEIN"/>
    <property type="match status" value="1"/>
</dbReference>
<feature type="transmembrane region" description="Helical" evidence="7">
    <location>
        <begin position="273"/>
        <end position="292"/>
    </location>
</feature>
<evidence type="ECO:0000256" key="4">
    <source>
        <dbReference type="ARBA" id="ARBA00022692"/>
    </source>
</evidence>
<evidence type="ECO:0000256" key="6">
    <source>
        <dbReference type="ARBA" id="ARBA00023136"/>
    </source>
</evidence>
<reference evidence="8 9" key="1">
    <citation type="submission" date="2020-02" db="EMBL/GenBank/DDBJ databases">
        <title>A chromosome-scale genome assembly of the black bullhead catfish (Ameiurus melas).</title>
        <authorList>
            <person name="Wen M."/>
            <person name="Zham M."/>
            <person name="Cabau C."/>
            <person name="Klopp C."/>
            <person name="Donnadieu C."/>
            <person name="Roques C."/>
            <person name="Bouchez O."/>
            <person name="Lampietro C."/>
            <person name="Jouanno E."/>
            <person name="Herpin A."/>
            <person name="Louis A."/>
            <person name="Berthelot C."/>
            <person name="Parey E."/>
            <person name="Roest-Crollius H."/>
            <person name="Braasch I."/>
            <person name="Postlethwait J."/>
            <person name="Robinson-Rechavi M."/>
            <person name="Echchiki A."/>
            <person name="Begum T."/>
            <person name="Montfort J."/>
            <person name="Schartl M."/>
            <person name="Bobe J."/>
            <person name="Guiguen Y."/>
        </authorList>
    </citation>
    <scope>NUCLEOTIDE SEQUENCE [LARGE SCALE GENOMIC DNA]</scope>
    <source>
        <strain evidence="8">M_S1</strain>
        <tissue evidence="8">Blood</tissue>
    </source>
</reference>
<organism evidence="8 9">
    <name type="scientific">Ameiurus melas</name>
    <name type="common">Black bullhead</name>
    <name type="synonym">Silurus melas</name>
    <dbReference type="NCBI Taxonomy" id="219545"/>
    <lineage>
        <taxon>Eukaryota</taxon>
        <taxon>Metazoa</taxon>
        <taxon>Chordata</taxon>
        <taxon>Craniata</taxon>
        <taxon>Vertebrata</taxon>
        <taxon>Euteleostomi</taxon>
        <taxon>Actinopterygii</taxon>
        <taxon>Neopterygii</taxon>
        <taxon>Teleostei</taxon>
        <taxon>Ostariophysi</taxon>
        <taxon>Siluriformes</taxon>
        <taxon>Ictaluridae</taxon>
        <taxon>Ameiurus</taxon>
    </lineage>
</organism>
<gene>
    <name evidence="8" type="ORF">AMELA_G00016190</name>
</gene>
<feature type="transmembrane region" description="Helical" evidence="7">
    <location>
        <begin position="147"/>
        <end position="167"/>
    </location>
</feature>
<evidence type="ECO:0000313" key="8">
    <source>
        <dbReference type="EMBL" id="KAF4092026.1"/>
    </source>
</evidence>
<keyword evidence="6 7" id="KW-0472">Membrane</keyword>
<evidence type="ECO:0000256" key="7">
    <source>
        <dbReference type="RuleBase" id="RU910716"/>
    </source>
</evidence>
<evidence type="ECO:0000256" key="2">
    <source>
        <dbReference type="ARBA" id="ARBA00008789"/>
    </source>
</evidence>
<dbReference type="Proteomes" id="UP000593565">
    <property type="component" value="Unassembled WGS sequence"/>
</dbReference>
<feature type="transmembrane region" description="Helical" evidence="7">
    <location>
        <begin position="211"/>
        <end position="228"/>
    </location>
</feature>
<protein>
    <recommendedName>
        <fullName evidence="7">XK-related protein</fullName>
    </recommendedName>
</protein>
<keyword evidence="4 7" id="KW-0812">Transmembrane</keyword>
<dbReference type="InterPro" id="IPR050895">
    <property type="entry name" value="XK-related_scramblase"/>
</dbReference>
<dbReference type="Pfam" id="PF09815">
    <property type="entry name" value="XK-related"/>
    <property type="match status" value="1"/>
</dbReference>
<accession>A0A7J6BAM4</accession>
<proteinExistence type="inferred from homology"/>
<evidence type="ECO:0000313" key="9">
    <source>
        <dbReference type="Proteomes" id="UP000593565"/>
    </source>
</evidence>
<evidence type="ECO:0000256" key="5">
    <source>
        <dbReference type="ARBA" id="ARBA00022989"/>
    </source>
</evidence>
<comment type="similarity">
    <text evidence="2 7">Belongs to the XK family.</text>
</comment>
<keyword evidence="5 7" id="KW-1133">Transmembrane helix</keyword>
<evidence type="ECO:0000256" key="3">
    <source>
        <dbReference type="ARBA" id="ARBA00022475"/>
    </source>
</evidence>
<dbReference type="InterPro" id="IPR018629">
    <property type="entry name" value="XK-rel"/>
</dbReference>